<dbReference type="Pfam" id="PF00078">
    <property type="entry name" value="RVT_1"/>
    <property type="match status" value="1"/>
</dbReference>
<feature type="domain" description="Reverse transcriptase" evidence="7">
    <location>
        <begin position="1"/>
        <end position="49"/>
    </location>
</feature>
<evidence type="ECO:0000256" key="4">
    <source>
        <dbReference type="ARBA" id="ARBA00022759"/>
    </source>
</evidence>
<evidence type="ECO:0000313" key="10">
    <source>
        <dbReference type="EMBL" id="GEU31023.1"/>
    </source>
</evidence>
<keyword evidence="2" id="KW-0548">Nucleotidyltransferase</keyword>
<feature type="domain" description="Integrase zinc-binding" evidence="9">
    <location>
        <begin position="177"/>
        <end position="211"/>
    </location>
</feature>
<evidence type="ECO:0008006" key="11">
    <source>
        <dbReference type="Google" id="ProtNLM"/>
    </source>
</evidence>
<keyword evidence="4" id="KW-0255">Endonuclease</keyword>
<dbReference type="PANTHER" id="PTHR24559:SF427">
    <property type="entry name" value="RNA-DIRECTED DNA POLYMERASE"/>
    <property type="match status" value="1"/>
</dbReference>
<dbReference type="GO" id="GO:0004519">
    <property type="term" value="F:endonuclease activity"/>
    <property type="evidence" value="ECO:0007669"/>
    <property type="project" value="UniProtKB-KW"/>
</dbReference>
<dbReference type="EMBL" id="BKCJ010000211">
    <property type="protein sequence ID" value="GEU31023.1"/>
    <property type="molecule type" value="Genomic_DNA"/>
</dbReference>
<keyword evidence="1" id="KW-0808">Transferase</keyword>
<dbReference type="InterPro" id="IPR000477">
    <property type="entry name" value="RT_dom"/>
</dbReference>
<organism evidence="10">
    <name type="scientific">Tanacetum cinerariifolium</name>
    <name type="common">Dalmatian daisy</name>
    <name type="synonym">Chrysanthemum cinerariifolium</name>
    <dbReference type="NCBI Taxonomy" id="118510"/>
    <lineage>
        <taxon>Eukaryota</taxon>
        <taxon>Viridiplantae</taxon>
        <taxon>Streptophyta</taxon>
        <taxon>Embryophyta</taxon>
        <taxon>Tracheophyta</taxon>
        <taxon>Spermatophyta</taxon>
        <taxon>Magnoliopsida</taxon>
        <taxon>eudicotyledons</taxon>
        <taxon>Gunneridae</taxon>
        <taxon>Pentapetalae</taxon>
        <taxon>asterids</taxon>
        <taxon>campanulids</taxon>
        <taxon>Asterales</taxon>
        <taxon>Asteraceae</taxon>
        <taxon>Asteroideae</taxon>
        <taxon>Anthemideae</taxon>
        <taxon>Anthemidinae</taxon>
        <taxon>Tanacetum</taxon>
    </lineage>
</organism>
<dbReference type="PANTHER" id="PTHR24559">
    <property type="entry name" value="TRANSPOSON TY3-I GAG-POL POLYPROTEIN"/>
    <property type="match status" value="1"/>
</dbReference>
<dbReference type="GO" id="GO:0016787">
    <property type="term" value="F:hydrolase activity"/>
    <property type="evidence" value="ECO:0007669"/>
    <property type="project" value="UniProtKB-KW"/>
</dbReference>
<dbReference type="Pfam" id="PF17917">
    <property type="entry name" value="RT_RNaseH"/>
    <property type="match status" value="1"/>
</dbReference>
<evidence type="ECO:0000259" key="7">
    <source>
        <dbReference type="Pfam" id="PF00078"/>
    </source>
</evidence>
<gene>
    <name evidence="10" type="ORF">Tci_003001</name>
</gene>
<evidence type="ECO:0000259" key="8">
    <source>
        <dbReference type="Pfam" id="PF17917"/>
    </source>
</evidence>
<comment type="caution">
    <text evidence="10">The sequence shown here is derived from an EMBL/GenBank/DDBJ whole genome shotgun (WGS) entry which is preliminary data.</text>
</comment>
<evidence type="ECO:0000256" key="1">
    <source>
        <dbReference type="ARBA" id="ARBA00022679"/>
    </source>
</evidence>
<proteinExistence type="predicted"/>
<name>A0A6L2J1Y4_TANCI</name>
<accession>A0A6L2J1Y4</accession>
<dbReference type="InterPro" id="IPR053134">
    <property type="entry name" value="RNA-dir_DNA_polymerase"/>
</dbReference>
<sequence length="270" mass="31051">MPFGLMNAPAVFMDLMNRVCRPYLDEFVIVFIDDILIYLRKKEEHGTHLGDGIHVDPSKIEAIKNREAPIIPSEMGQVIAYASRQLKIHEKNYITHDLELGAVVFALKIWRHYLDYNCEIRYHPCKANVVAGALSRKEMVKPRRVHAMNMTIQSSIKDRILAAQNERLSMHQQKCSHKSKYSVHPGADKMYYDLRDMYWWPRMKKDISLYAKVGKGQLIGPEIVQETTEKISQIKNRLKASCVVCFEKKGKLAPRASGNPRKGVQEAKAE</sequence>
<reference evidence="10" key="1">
    <citation type="journal article" date="2019" name="Sci. Rep.">
        <title>Draft genome of Tanacetum cinerariifolium, the natural source of mosquito coil.</title>
        <authorList>
            <person name="Yamashiro T."/>
            <person name="Shiraishi A."/>
            <person name="Satake H."/>
            <person name="Nakayama K."/>
        </authorList>
    </citation>
    <scope>NUCLEOTIDE SEQUENCE</scope>
</reference>
<evidence type="ECO:0000256" key="5">
    <source>
        <dbReference type="ARBA" id="ARBA00022801"/>
    </source>
</evidence>
<dbReference type="SUPFAM" id="SSF56672">
    <property type="entry name" value="DNA/RNA polymerases"/>
    <property type="match status" value="1"/>
</dbReference>
<feature type="domain" description="Reverse transcriptase RNase H-like" evidence="8">
    <location>
        <begin position="77"/>
        <end position="116"/>
    </location>
</feature>
<dbReference type="GO" id="GO:0003964">
    <property type="term" value="F:RNA-directed DNA polymerase activity"/>
    <property type="evidence" value="ECO:0007669"/>
    <property type="project" value="UniProtKB-KW"/>
</dbReference>
<dbReference type="Gene3D" id="1.10.340.70">
    <property type="match status" value="1"/>
</dbReference>
<dbReference type="InterPro" id="IPR043128">
    <property type="entry name" value="Rev_trsase/Diguanyl_cyclase"/>
</dbReference>
<dbReference type="Gene3D" id="3.30.70.270">
    <property type="match status" value="1"/>
</dbReference>
<dbReference type="AlphaFoldDB" id="A0A6L2J1Y4"/>
<protein>
    <recommendedName>
        <fullName evidence="11">Reverse transcriptase domain-containing protein</fullName>
    </recommendedName>
</protein>
<evidence type="ECO:0000256" key="3">
    <source>
        <dbReference type="ARBA" id="ARBA00022722"/>
    </source>
</evidence>
<dbReference type="InterPro" id="IPR043502">
    <property type="entry name" value="DNA/RNA_pol_sf"/>
</dbReference>
<dbReference type="Pfam" id="PF17921">
    <property type="entry name" value="Integrase_H2C2"/>
    <property type="match status" value="1"/>
</dbReference>
<evidence type="ECO:0000256" key="2">
    <source>
        <dbReference type="ARBA" id="ARBA00022695"/>
    </source>
</evidence>
<keyword evidence="5" id="KW-0378">Hydrolase</keyword>
<keyword evidence="3" id="KW-0540">Nuclease</keyword>
<keyword evidence="6" id="KW-0695">RNA-directed DNA polymerase</keyword>
<dbReference type="InterPro" id="IPR041373">
    <property type="entry name" value="RT_RNaseH"/>
</dbReference>
<evidence type="ECO:0000256" key="6">
    <source>
        <dbReference type="ARBA" id="ARBA00022918"/>
    </source>
</evidence>
<dbReference type="InterPro" id="IPR041588">
    <property type="entry name" value="Integrase_H2C2"/>
</dbReference>
<evidence type="ECO:0000259" key="9">
    <source>
        <dbReference type="Pfam" id="PF17921"/>
    </source>
</evidence>